<dbReference type="InterPro" id="IPR001130">
    <property type="entry name" value="TatD-like"/>
</dbReference>
<evidence type="ECO:0000313" key="3">
    <source>
        <dbReference type="Proteomes" id="UP000622580"/>
    </source>
</evidence>
<organism evidence="2 3">
    <name type="scientific">Phenylobacterium glaciei</name>
    <dbReference type="NCBI Taxonomy" id="2803784"/>
    <lineage>
        <taxon>Bacteria</taxon>
        <taxon>Pseudomonadati</taxon>
        <taxon>Pseudomonadota</taxon>
        <taxon>Alphaproteobacteria</taxon>
        <taxon>Caulobacterales</taxon>
        <taxon>Caulobacteraceae</taxon>
        <taxon>Phenylobacterium</taxon>
    </lineage>
</organism>
<keyword evidence="2" id="KW-0378">Hydrolase</keyword>
<dbReference type="GO" id="GO:0016788">
    <property type="term" value="F:hydrolase activity, acting on ester bonds"/>
    <property type="evidence" value="ECO:0007669"/>
    <property type="project" value="InterPro"/>
</dbReference>
<evidence type="ECO:0000313" key="2">
    <source>
        <dbReference type="EMBL" id="MBR7618760.1"/>
    </source>
</evidence>
<feature type="binding site" evidence="1">
    <location>
        <position position="148"/>
    </location>
    <ligand>
        <name>a divalent metal cation</name>
        <dbReference type="ChEBI" id="CHEBI:60240"/>
        <label>2</label>
    </ligand>
</feature>
<sequence>MALIDFHCHLDLYPNPHDVAREVARRGVYVLSVTTTPSAFLGTLALAGSEGRIRTALGLHPEIAVAREGELPLFEKLLPQTDYVGEVGLDGSRPHRDTLDRQGGILSAILGFCAQAGGKTISLHSRGATKLLLDVLESEPRAGTTVLHWFSGTEREVRRASEMGCWFSVGRPMLTSERGRNNVAAMPLDRILPETDGPFGKISGRSSYPWEAMSVVDELDELLGRSTSEIGSVLVDNFRRISTITKDRVKIR</sequence>
<dbReference type="CDD" id="cd01310">
    <property type="entry name" value="TatD_DNAse"/>
    <property type="match status" value="1"/>
</dbReference>
<feature type="binding site" evidence="1">
    <location>
        <position position="86"/>
    </location>
    <ligand>
        <name>a divalent metal cation</name>
        <dbReference type="ChEBI" id="CHEBI:60240"/>
        <label>1</label>
    </ligand>
</feature>
<keyword evidence="3" id="KW-1185">Reference proteome</keyword>
<feature type="binding site" evidence="1">
    <location>
        <position position="124"/>
    </location>
    <ligand>
        <name>a divalent metal cation</name>
        <dbReference type="ChEBI" id="CHEBI:60240"/>
        <label>2</label>
    </ligand>
</feature>
<dbReference type="InterPro" id="IPR049677">
    <property type="entry name" value="QatD"/>
</dbReference>
<feature type="binding site" evidence="1">
    <location>
        <position position="196"/>
    </location>
    <ligand>
        <name>a divalent metal cation</name>
        <dbReference type="ChEBI" id="CHEBI:60240"/>
        <label>1</label>
    </ligand>
</feature>
<dbReference type="AlphaFoldDB" id="A0A941CXZ6"/>
<gene>
    <name evidence="2" type="ORF">JKL49_05100</name>
</gene>
<dbReference type="GO" id="GO:0046872">
    <property type="term" value="F:metal ion binding"/>
    <property type="evidence" value="ECO:0007669"/>
    <property type="project" value="UniProtKB-KW"/>
</dbReference>
<dbReference type="PANTHER" id="PTHR46124:SF2">
    <property type="entry name" value="D-AMINOACYL-TRNA DEACYLASE"/>
    <property type="match status" value="1"/>
</dbReference>
<accession>A0A941CXZ6</accession>
<dbReference type="PANTHER" id="PTHR46124">
    <property type="entry name" value="D-AMINOACYL-TRNA DEACYLASE"/>
    <property type="match status" value="1"/>
</dbReference>
<comment type="caution">
    <text evidence="2">The sequence shown here is derived from an EMBL/GenBank/DDBJ whole genome shotgun (WGS) entry which is preliminary data.</text>
</comment>
<dbReference type="Proteomes" id="UP000622580">
    <property type="component" value="Unassembled WGS sequence"/>
</dbReference>
<keyword evidence="1" id="KW-0479">Metal-binding</keyword>
<dbReference type="SUPFAM" id="SSF51556">
    <property type="entry name" value="Metallo-dependent hydrolases"/>
    <property type="match status" value="1"/>
</dbReference>
<dbReference type="NCBIfam" id="NF041926">
    <property type="entry name" value="QatD"/>
    <property type="match status" value="1"/>
</dbReference>
<proteinExistence type="predicted"/>
<reference evidence="2" key="1">
    <citation type="submission" date="2021-04" db="EMBL/GenBank/DDBJ databases">
        <title>Draft genome assembly of strain Phenylobacterium sp. 20VBR1 using MiniION and Illumina platforms.</title>
        <authorList>
            <person name="Thomas F.A."/>
            <person name="Krishnan K.P."/>
            <person name="Sinha R.K."/>
        </authorList>
    </citation>
    <scope>NUCLEOTIDE SEQUENCE</scope>
    <source>
        <strain evidence="2">20VBR1</strain>
    </source>
</reference>
<dbReference type="Pfam" id="PF01026">
    <property type="entry name" value="TatD_DNase"/>
    <property type="match status" value="1"/>
</dbReference>
<evidence type="ECO:0000256" key="1">
    <source>
        <dbReference type="PIRSR" id="PIRSR005902-1"/>
    </source>
</evidence>
<name>A0A941CXZ6_9CAUL</name>
<dbReference type="InterPro" id="IPR032466">
    <property type="entry name" value="Metal_Hydrolase"/>
</dbReference>
<dbReference type="Gene3D" id="3.20.20.140">
    <property type="entry name" value="Metal-dependent hydrolases"/>
    <property type="match status" value="1"/>
</dbReference>
<feature type="binding site" evidence="1">
    <location>
        <position position="7"/>
    </location>
    <ligand>
        <name>a divalent metal cation</name>
        <dbReference type="ChEBI" id="CHEBI:60240"/>
        <label>1</label>
    </ligand>
</feature>
<dbReference type="EMBL" id="JAGSGD010000001">
    <property type="protein sequence ID" value="MBR7618760.1"/>
    <property type="molecule type" value="Genomic_DNA"/>
</dbReference>
<dbReference type="RefSeq" id="WP_215338681.1">
    <property type="nucleotide sequence ID" value="NZ_JAGSGD010000001.1"/>
</dbReference>
<dbReference type="PIRSF" id="PIRSF005902">
    <property type="entry name" value="DNase_TatD"/>
    <property type="match status" value="1"/>
</dbReference>
<protein>
    <submittedName>
        <fullName evidence="2">TatD family hydrolase</fullName>
    </submittedName>
</protein>
<feature type="binding site" evidence="1">
    <location>
        <position position="9"/>
    </location>
    <ligand>
        <name>a divalent metal cation</name>
        <dbReference type="ChEBI" id="CHEBI:60240"/>
        <label>1</label>
    </ligand>
</feature>